<keyword evidence="2" id="KW-0472">Membrane</keyword>
<dbReference type="GO" id="GO:0005509">
    <property type="term" value="F:calcium ion binding"/>
    <property type="evidence" value="ECO:0007669"/>
    <property type="project" value="InterPro"/>
</dbReference>
<dbReference type="Gene3D" id="1.10.238.10">
    <property type="entry name" value="EF-hand"/>
    <property type="match status" value="2"/>
</dbReference>
<dbReference type="Proteomes" id="UP000887566">
    <property type="component" value="Unplaced"/>
</dbReference>
<reference evidence="5" key="1">
    <citation type="submission" date="2022-11" db="UniProtKB">
        <authorList>
            <consortium name="WormBaseParasite"/>
        </authorList>
    </citation>
    <scope>IDENTIFICATION</scope>
</reference>
<keyword evidence="2" id="KW-0812">Transmembrane</keyword>
<dbReference type="InterPro" id="IPR011992">
    <property type="entry name" value="EF-hand-dom_pair"/>
</dbReference>
<dbReference type="AlphaFoldDB" id="A0A914X8S9"/>
<dbReference type="WBParaSite" id="PSAMB.scaffold688size43729.g7991.t1">
    <property type="protein sequence ID" value="PSAMB.scaffold688size43729.g7991.t1"/>
    <property type="gene ID" value="PSAMB.scaffold688size43729.g7991"/>
</dbReference>
<feature type="domain" description="EF-hand" evidence="3">
    <location>
        <begin position="63"/>
        <end position="98"/>
    </location>
</feature>
<feature type="domain" description="EF-hand" evidence="3">
    <location>
        <begin position="139"/>
        <end position="174"/>
    </location>
</feature>
<protein>
    <submittedName>
        <fullName evidence="5">EF-hand domain-containing protein</fullName>
    </submittedName>
</protein>
<proteinExistence type="predicted"/>
<dbReference type="InterPro" id="IPR018247">
    <property type="entry name" value="EF_Hand_1_Ca_BS"/>
</dbReference>
<dbReference type="Pfam" id="PF13202">
    <property type="entry name" value="EF-hand_5"/>
    <property type="match status" value="1"/>
</dbReference>
<dbReference type="SMART" id="SM00054">
    <property type="entry name" value="EFh"/>
    <property type="match status" value="2"/>
</dbReference>
<evidence type="ECO:0000256" key="2">
    <source>
        <dbReference type="SAM" id="Phobius"/>
    </source>
</evidence>
<dbReference type="InterPro" id="IPR002048">
    <property type="entry name" value="EF_hand_dom"/>
</dbReference>
<dbReference type="PROSITE" id="PS00018">
    <property type="entry name" value="EF_HAND_1"/>
    <property type="match status" value="1"/>
</dbReference>
<dbReference type="PROSITE" id="PS50222">
    <property type="entry name" value="EF_HAND_2"/>
    <property type="match status" value="2"/>
</dbReference>
<evidence type="ECO:0000259" key="3">
    <source>
        <dbReference type="PROSITE" id="PS50222"/>
    </source>
</evidence>
<evidence type="ECO:0000313" key="5">
    <source>
        <dbReference type="WBParaSite" id="PSAMB.scaffold688size43729.g7991.t1"/>
    </source>
</evidence>
<sequence length="187" mass="21736">MAVTTSASVTIVILLAVISPIFSYYYQYDRYWYQETPDEEFARCDTNNDSMLSFLEFLNREESYGQQLKDAFAQYDTNNDGVIKKAEIEAYYQKLVDEEMEQQVTGLNSTISNYDVGDYKLQQPEFVKYLEGKYYKKCANDTILTQVFKKYDTNKDKALDASELCDLDEDMTYPNEIAGLETSYSWG</sequence>
<feature type="transmembrane region" description="Helical" evidence="2">
    <location>
        <begin position="6"/>
        <end position="26"/>
    </location>
</feature>
<organism evidence="4 5">
    <name type="scientific">Plectus sambesii</name>
    <dbReference type="NCBI Taxonomy" id="2011161"/>
    <lineage>
        <taxon>Eukaryota</taxon>
        <taxon>Metazoa</taxon>
        <taxon>Ecdysozoa</taxon>
        <taxon>Nematoda</taxon>
        <taxon>Chromadorea</taxon>
        <taxon>Plectida</taxon>
        <taxon>Plectina</taxon>
        <taxon>Plectoidea</taxon>
        <taxon>Plectidae</taxon>
        <taxon>Plectus</taxon>
    </lineage>
</organism>
<keyword evidence="4" id="KW-1185">Reference proteome</keyword>
<evidence type="ECO:0000313" key="4">
    <source>
        <dbReference type="Proteomes" id="UP000887566"/>
    </source>
</evidence>
<dbReference type="SUPFAM" id="SSF47473">
    <property type="entry name" value="EF-hand"/>
    <property type="match status" value="2"/>
</dbReference>
<evidence type="ECO:0000256" key="1">
    <source>
        <dbReference type="ARBA" id="ARBA00022837"/>
    </source>
</evidence>
<keyword evidence="1" id="KW-0106">Calcium</keyword>
<accession>A0A914X8S9</accession>
<keyword evidence="2" id="KW-1133">Transmembrane helix</keyword>
<name>A0A914X8S9_9BILA</name>